<keyword evidence="2" id="KW-0808">Transferase</keyword>
<dbReference type="InterPro" id="IPR035994">
    <property type="entry name" value="Nucleoside_phosphorylase_sf"/>
</dbReference>
<dbReference type="InterPro" id="IPR000845">
    <property type="entry name" value="Nucleoside_phosphorylase_d"/>
</dbReference>
<dbReference type="Proteomes" id="UP001301797">
    <property type="component" value="Chromosome"/>
</dbReference>
<evidence type="ECO:0000313" key="5">
    <source>
        <dbReference type="Proteomes" id="UP001301797"/>
    </source>
</evidence>
<keyword evidence="5" id="KW-1185">Reference proteome</keyword>
<dbReference type="Pfam" id="PF01048">
    <property type="entry name" value="PNP_UDP_1"/>
    <property type="match status" value="1"/>
</dbReference>
<sequence>MLGIVGGTSLLYADLPELEKKTIATPFGPSEIYLGEIALLMRHQYRTPPHKINYAACISAMALSGVDRIIAFGSTGSLKAEIQPGTIVLPDDYFSPYSIPTIHNNAIGHVAPSIDKELIKKLSEIIPEAKTGGTYVQTAGPRFETSAEIDFLKNAGDIVGMTVASEATIANELGIPFAAICSVDNYCNGLCKDELSYEAILEKSKANKEKIEDIISEVISKI</sequence>
<dbReference type="GO" id="GO:0009116">
    <property type="term" value="P:nucleoside metabolic process"/>
    <property type="evidence" value="ECO:0007669"/>
    <property type="project" value="InterPro"/>
</dbReference>
<dbReference type="GO" id="GO:0019509">
    <property type="term" value="P:L-methionine salvage from methylthioadenosine"/>
    <property type="evidence" value="ECO:0007669"/>
    <property type="project" value="TreeGrafter"/>
</dbReference>
<protein>
    <submittedName>
        <fullName evidence="4">MTAP family purine nucleoside phosphorylase</fullName>
    </submittedName>
</protein>
<dbReference type="SUPFAM" id="SSF53167">
    <property type="entry name" value="Purine and uridine phosphorylases"/>
    <property type="match status" value="1"/>
</dbReference>
<name>A0AA97FCD2_9EURY</name>
<evidence type="ECO:0000256" key="1">
    <source>
        <dbReference type="ARBA" id="ARBA00022676"/>
    </source>
</evidence>
<proteinExistence type="predicted"/>
<dbReference type="KEGG" id="mefw:F1737_06985"/>
<evidence type="ECO:0000256" key="2">
    <source>
        <dbReference type="ARBA" id="ARBA00022679"/>
    </source>
</evidence>
<feature type="domain" description="Nucleoside phosphorylase" evidence="3">
    <location>
        <begin position="2"/>
        <end position="219"/>
    </location>
</feature>
<dbReference type="InterPro" id="IPR010044">
    <property type="entry name" value="MTAP"/>
</dbReference>
<evidence type="ECO:0000259" key="3">
    <source>
        <dbReference type="Pfam" id="PF01048"/>
    </source>
</evidence>
<accession>A0AA97FCD2</accession>
<dbReference type="EMBL" id="CP043875">
    <property type="protein sequence ID" value="WOF16462.1"/>
    <property type="molecule type" value="Genomic_DNA"/>
</dbReference>
<organism evidence="4 5">
    <name type="scientific">Methanochimaera problematica</name>
    <dbReference type="NCBI Taxonomy" id="2609417"/>
    <lineage>
        <taxon>Archaea</taxon>
        <taxon>Methanobacteriati</taxon>
        <taxon>Methanobacteriota</taxon>
        <taxon>Stenosarchaea group</taxon>
        <taxon>Methanomicrobia</taxon>
        <taxon>Methanomicrobiales</taxon>
        <taxon>Methanomicrobiaceae</taxon>
        <taxon>Methanochimaera</taxon>
    </lineage>
</organism>
<dbReference type="PANTHER" id="PTHR42679:SF2">
    <property type="entry name" value="S-METHYL-5'-THIOADENOSINE PHOSPHORYLASE"/>
    <property type="match status" value="1"/>
</dbReference>
<reference evidence="4 5" key="1">
    <citation type="submission" date="2019-09" db="EMBL/GenBank/DDBJ databases">
        <title>The complete genome of Methanoplanus sp. FWC-SCC4.</title>
        <authorList>
            <person name="Chen S.-C."/>
            <person name="Zhou Y.-Z."/>
            <person name="Lai M.-C."/>
        </authorList>
    </citation>
    <scope>NUCLEOTIDE SEQUENCE [LARGE SCALE GENOMIC DNA]</scope>
    <source>
        <strain evidence="4 5">FWC-SCC4</strain>
    </source>
</reference>
<dbReference type="RefSeq" id="WP_317135880.1">
    <property type="nucleotide sequence ID" value="NZ_CP043875.1"/>
</dbReference>
<dbReference type="GO" id="GO:0005829">
    <property type="term" value="C:cytosol"/>
    <property type="evidence" value="ECO:0007669"/>
    <property type="project" value="TreeGrafter"/>
</dbReference>
<dbReference type="GeneID" id="85229901"/>
<gene>
    <name evidence="4" type="ORF">F1737_06985</name>
</gene>
<keyword evidence="1" id="KW-0328">Glycosyltransferase</keyword>
<dbReference type="PANTHER" id="PTHR42679">
    <property type="entry name" value="S-METHYL-5'-THIOADENOSINE PHOSPHORYLASE"/>
    <property type="match status" value="1"/>
</dbReference>
<dbReference type="GO" id="GO:0017061">
    <property type="term" value="F:S-methyl-5-thioadenosine phosphorylase activity"/>
    <property type="evidence" value="ECO:0007669"/>
    <property type="project" value="InterPro"/>
</dbReference>
<dbReference type="AlphaFoldDB" id="A0AA97FCD2"/>
<dbReference type="CDD" id="cd09010">
    <property type="entry name" value="MTAP_SsMTAPII_like_MTIP"/>
    <property type="match status" value="1"/>
</dbReference>
<dbReference type="Gene3D" id="3.40.50.1580">
    <property type="entry name" value="Nucleoside phosphorylase domain"/>
    <property type="match status" value="1"/>
</dbReference>
<evidence type="ECO:0000313" key="4">
    <source>
        <dbReference type="EMBL" id="WOF16462.1"/>
    </source>
</evidence>